<dbReference type="GO" id="GO:0019323">
    <property type="term" value="P:pentose catabolic process"/>
    <property type="evidence" value="ECO:0007669"/>
    <property type="project" value="TreeGrafter"/>
</dbReference>
<keyword evidence="1" id="KW-0479">Metal-binding</keyword>
<dbReference type="GO" id="GO:0046872">
    <property type="term" value="F:metal ion binding"/>
    <property type="evidence" value="ECO:0007669"/>
    <property type="project" value="UniProtKB-KW"/>
</dbReference>
<evidence type="ECO:0000259" key="3">
    <source>
        <dbReference type="SMART" id="SM01007"/>
    </source>
</evidence>
<dbReference type="Gene3D" id="3.40.225.10">
    <property type="entry name" value="Class II aldolase/adducin N-terminal domain"/>
    <property type="match status" value="1"/>
</dbReference>
<evidence type="ECO:0000313" key="4">
    <source>
        <dbReference type="EMBL" id="KKM17312.1"/>
    </source>
</evidence>
<name>A0A0F9HQ73_9ZZZZ</name>
<dbReference type="InterPro" id="IPR001303">
    <property type="entry name" value="Aldolase_II/adducin_N"/>
</dbReference>
<evidence type="ECO:0000256" key="2">
    <source>
        <dbReference type="ARBA" id="ARBA00023239"/>
    </source>
</evidence>
<dbReference type="PANTHER" id="PTHR22789">
    <property type="entry name" value="FUCULOSE PHOSPHATE ALDOLASE"/>
    <property type="match status" value="1"/>
</dbReference>
<dbReference type="PANTHER" id="PTHR22789:SF0">
    <property type="entry name" value="3-OXO-TETRONATE 4-PHOSPHATE DECARBOXYLASE-RELATED"/>
    <property type="match status" value="1"/>
</dbReference>
<proteinExistence type="predicted"/>
<dbReference type="GO" id="GO:0005829">
    <property type="term" value="C:cytosol"/>
    <property type="evidence" value="ECO:0007669"/>
    <property type="project" value="TreeGrafter"/>
</dbReference>
<accession>A0A0F9HQ73</accession>
<dbReference type="SUPFAM" id="SSF53639">
    <property type="entry name" value="AraD/HMP-PK domain-like"/>
    <property type="match status" value="1"/>
</dbReference>
<dbReference type="SMART" id="SM01007">
    <property type="entry name" value="Aldolase_II"/>
    <property type="match status" value="1"/>
</dbReference>
<reference evidence="4" key="1">
    <citation type="journal article" date="2015" name="Nature">
        <title>Complex archaea that bridge the gap between prokaryotes and eukaryotes.</title>
        <authorList>
            <person name="Spang A."/>
            <person name="Saw J.H."/>
            <person name="Jorgensen S.L."/>
            <person name="Zaremba-Niedzwiedzka K."/>
            <person name="Martijn J."/>
            <person name="Lind A.E."/>
            <person name="van Eijk R."/>
            <person name="Schleper C."/>
            <person name="Guy L."/>
            <person name="Ettema T.J."/>
        </authorList>
    </citation>
    <scope>NUCLEOTIDE SEQUENCE</scope>
</reference>
<dbReference type="InterPro" id="IPR050197">
    <property type="entry name" value="Aldolase_class_II_sugar_metab"/>
</dbReference>
<dbReference type="EMBL" id="LAZR01014481">
    <property type="protein sequence ID" value="KKM17312.1"/>
    <property type="molecule type" value="Genomic_DNA"/>
</dbReference>
<dbReference type="GO" id="GO:0016832">
    <property type="term" value="F:aldehyde-lyase activity"/>
    <property type="evidence" value="ECO:0007669"/>
    <property type="project" value="TreeGrafter"/>
</dbReference>
<dbReference type="AlphaFoldDB" id="A0A0F9HQ73"/>
<organism evidence="4">
    <name type="scientific">marine sediment metagenome</name>
    <dbReference type="NCBI Taxonomy" id="412755"/>
    <lineage>
        <taxon>unclassified sequences</taxon>
        <taxon>metagenomes</taxon>
        <taxon>ecological metagenomes</taxon>
    </lineage>
</organism>
<sequence length="245" mass="25988">MPASAGPVCDALLADLAAASRILAARGVVDGFGHVSMRHPDAPDRFLMSRALAPALTEPTDIMEFDLDSTACGDDPRKGFLERFIHGEIFRARPDIGAVVHSHSPSVIPFGLTPVPMRAMFHNAAFLARGVPVFDISTQFGATDMLVCDCAKGVALAQALGDKDIALMRAHGSVACGPTLQTAVFRAVYTEVSARVQHWTTALAGGGDIAALSPEEGQLADVPNQTAGLRAWDLWRGEIKDQTGW</sequence>
<dbReference type="Pfam" id="PF00596">
    <property type="entry name" value="Aldolase_II"/>
    <property type="match status" value="1"/>
</dbReference>
<evidence type="ECO:0000256" key="1">
    <source>
        <dbReference type="ARBA" id="ARBA00022723"/>
    </source>
</evidence>
<gene>
    <name evidence="4" type="ORF">LCGC14_1677030</name>
</gene>
<keyword evidence="2" id="KW-0456">Lyase</keyword>
<protein>
    <recommendedName>
        <fullName evidence="3">Class II aldolase/adducin N-terminal domain-containing protein</fullName>
    </recommendedName>
</protein>
<feature type="domain" description="Class II aldolase/adducin N-terminal" evidence="3">
    <location>
        <begin position="14"/>
        <end position="198"/>
    </location>
</feature>
<dbReference type="InterPro" id="IPR036409">
    <property type="entry name" value="Aldolase_II/adducin_N_sf"/>
</dbReference>
<comment type="caution">
    <text evidence="4">The sequence shown here is derived from an EMBL/GenBank/DDBJ whole genome shotgun (WGS) entry which is preliminary data.</text>
</comment>